<gene>
    <name evidence="2" type="ORF">HC358_01955</name>
</gene>
<feature type="region of interest" description="Disordered" evidence="1">
    <location>
        <begin position="21"/>
        <end position="54"/>
    </location>
</feature>
<proteinExistence type="predicted"/>
<reference evidence="3" key="1">
    <citation type="journal article" date="2020" name="Mol. Biol.">
        <title>Life and death of selfish genes: comparative genomics reveals the dynamic evolution of cytoplasmic incompatibility.</title>
        <authorList>
            <person name="Martinez J."/>
            <person name="Klasson L."/>
            <person name="Welch J."/>
            <person name="Jiggins F.M."/>
        </authorList>
    </citation>
    <scope>NUCLEOTIDE SEQUENCE [LARGE SCALE GENOMIC DNA]</scope>
</reference>
<organism evidence="2 3">
    <name type="scientific">Wolbachia pipientis</name>
    <dbReference type="NCBI Taxonomy" id="955"/>
    <lineage>
        <taxon>Bacteria</taxon>
        <taxon>Pseudomonadati</taxon>
        <taxon>Pseudomonadota</taxon>
        <taxon>Alphaproteobacteria</taxon>
        <taxon>Rickettsiales</taxon>
        <taxon>Anaplasmataceae</taxon>
        <taxon>Wolbachieae</taxon>
        <taxon>Wolbachia</taxon>
    </lineage>
</organism>
<sequence>MSICSDNGVNAIVMQLVSKITERSSSPPTPPSGLVDSGVKVDGASAGHNPCPTN</sequence>
<dbReference type="RefSeq" id="WP_182159623.1">
    <property type="nucleotide sequence ID" value="NZ_CP050531.1"/>
</dbReference>
<name>A0A7G5C9I9_WOLPI</name>
<dbReference type="AlphaFoldDB" id="A0A7G5C9I9"/>
<evidence type="ECO:0000313" key="3">
    <source>
        <dbReference type="Proteomes" id="UP000515744"/>
    </source>
</evidence>
<dbReference type="Proteomes" id="UP000515744">
    <property type="component" value="Chromosome"/>
</dbReference>
<evidence type="ECO:0000256" key="1">
    <source>
        <dbReference type="SAM" id="MobiDB-lite"/>
    </source>
</evidence>
<dbReference type="EMBL" id="CP050531">
    <property type="protein sequence ID" value="QMV45873.1"/>
    <property type="molecule type" value="Genomic_DNA"/>
</dbReference>
<reference evidence="2 3" key="2">
    <citation type="journal article" date="2020" name="Mol. Biol. Evol.">
        <title>Life and death of selfish genes: comparative genomics reveals the dynamic evolution of cytoplasmic incompatibility.</title>
        <authorList>
            <person name="Martinez J."/>
            <person name="Klasson L."/>
            <person name="Welch J."/>
            <person name="Jiggins F.M."/>
        </authorList>
    </citation>
    <scope>NUCLEOTIDE SEQUENCE [LARGE SCALE GENOMIC DNA]</scope>
    <source>
        <strain evidence="2">WStv</strain>
    </source>
</reference>
<evidence type="ECO:0000313" key="2">
    <source>
        <dbReference type="EMBL" id="QMV45873.1"/>
    </source>
</evidence>
<accession>A0A7G5C9I9</accession>
<protein>
    <submittedName>
        <fullName evidence="2">Uncharacterized protein</fullName>
    </submittedName>
</protein>